<dbReference type="RefSeq" id="XP_022822699.1">
    <property type="nucleotide sequence ID" value="XM_022966931.1"/>
</dbReference>
<evidence type="ECO:0000313" key="4">
    <source>
        <dbReference type="RefSeq" id="XP_022822699.1"/>
    </source>
</evidence>
<feature type="region of interest" description="Disordered" evidence="1">
    <location>
        <begin position="74"/>
        <end position="126"/>
    </location>
</feature>
<organism evidence="3 4">
    <name type="scientific">Spodoptera litura</name>
    <name type="common">Asian cotton leafworm</name>
    <dbReference type="NCBI Taxonomy" id="69820"/>
    <lineage>
        <taxon>Eukaryota</taxon>
        <taxon>Metazoa</taxon>
        <taxon>Ecdysozoa</taxon>
        <taxon>Arthropoda</taxon>
        <taxon>Hexapoda</taxon>
        <taxon>Insecta</taxon>
        <taxon>Pterygota</taxon>
        <taxon>Neoptera</taxon>
        <taxon>Endopterygota</taxon>
        <taxon>Lepidoptera</taxon>
        <taxon>Glossata</taxon>
        <taxon>Ditrysia</taxon>
        <taxon>Noctuoidea</taxon>
        <taxon>Noctuidae</taxon>
        <taxon>Amphipyrinae</taxon>
        <taxon>Spodoptera</taxon>
    </lineage>
</organism>
<keyword evidence="3" id="KW-1185">Reference proteome</keyword>
<dbReference type="OrthoDB" id="7462410at2759"/>
<evidence type="ECO:0000313" key="3">
    <source>
        <dbReference type="Proteomes" id="UP000301870"/>
    </source>
</evidence>
<evidence type="ECO:0000256" key="1">
    <source>
        <dbReference type="SAM" id="MobiDB-lite"/>
    </source>
</evidence>
<proteinExistence type="predicted"/>
<name>A0A9J7E7S1_SPOLT</name>
<feature type="chain" id="PRO_5039920041" evidence="2">
    <location>
        <begin position="18"/>
        <end position="231"/>
    </location>
</feature>
<sequence>MFFLMKVFLLWIGFIHEQDCAIINMDTGKHFKGFDFVVQKYLDPLRKLQEELPNHAIEMQIELHDALPTYTKTKPQRRLIRVLNPRKPKPVKRTQGGNEDAAASLSAPSNTSTPAPPAAPGGAGKVPVYMDDLKKALEDLEKKLSGMTTTTTTAGAGAGTTSNGGTSCNGGGGGGNGGGGGSGGGIVKNVLQTPIRSIDNILEILKRAIHIEHREPKPSENLEWVQVKIPK</sequence>
<protein>
    <submittedName>
        <fullName evidence="4">Protein lingerer-like</fullName>
    </submittedName>
</protein>
<accession>A0A9J7E7S1</accession>
<reference evidence="4" key="1">
    <citation type="submission" date="2025-08" db="UniProtKB">
        <authorList>
            <consortium name="RefSeq"/>
        </authorList>
    </citation>
    <scope>IDENTIFICATION</scope>
    <source>
        <strain evidence="4">Ishihara</strain>
        <tissue evidence="4">Whole body</tissue>
    </source>
</reference>
<dbReference type="AlphaFoldDB" id="A0A9J7E7S1"/>
<feature type="compositionally biased region" description="Basic residues" evidence="1">
    <location>
        <begin position="74"/>
        <end position="92"/>
    </location>
</feature>
<dbReference type="KEGG" id="sliu:111353769"/>
<dbReference type="Proteomes" id="UP000301870">
    <property type="component" value="Chromosome 17"/>
</dbReference>
<evidence type="ECO:0000256" key="2">
    <source>
        <dbReference type="SAM" id="SignalP"/>
    </source>
</evidence>
<feature type="compositionally biased region" description="Low complexity" evidence="1">
    <location>
        <begin position="101"/>
        <end position="113"/>
    </location>
</feature>
<gene>
    <name evidence="4" type="primary">LOC111353769</name>
</gene>
<keyword evidence="2" id="KW-0732">Signal</keyword>
<dbReference type="GeneID" id="111353769"/>
<feature type="signal peptide" evidence="2">
    <location>
        <begin position="1"/>
        <end position="17"/>
    </location>
</feature>